<dbReference type="GeneID" id="83881957"/>
<organism evidence="2 3">
    <name type="scientific">Shimia thalassica</name>
    <dbReference type="NCBI Taxonomy" id="1715693"/>
    <lineage>
        <taxon>Bacteria</taxon>
        <taxon>Pseudomonadati</taxon>
        <taxon>Pseudomonadota</taxon>
        <taxon>Alphaproteobacteria</taxon>
        <taxon>Rhodobacterales</taxon>
        <taxon>Roseobacteraceae</taxon>
    </lineage>
</organism>
<sequence length="103" mass="10837">MKNTFLKATMGLGIMALAADQAASQPANCAPRAIVLEQLSQKHKELRKAAGLASNNAIVEVFASETSSWTITVTFPDGMTCLLASGQAFELDVADLAQLDPEA</sequence>
<dbReference type="STRING" id="1715693.PH7735_02965"/>
<keyword evidence="3" id="KW-1185">Reference proteome</keyword>
<feature type="signal peptide" evidence="1">
    <location>
        <begin position="1"/>
        <end position="18"/>
    </location>
</feature>
<gene>
    <name evidence="2" type="ORF">PH7735_02965</name>
</gene>
<dbReference type="EMBL" id="CYTW01000003">
    <property type="protein sequence ID" value="CUK05912.1"/>
    <property type="molecule type" value="Genomic_DNA"/>
</dbReference>
<name>A0A0P1ICY0_9RHOB</name>
<evidence type="ECO:0008006" key="4">
    <source>
        <dbReference type="Google" id="ProtNLM"/>
    </source>
</evidence>
<accession>A0A0P1ICY0</accession>
<dbReference type="RefSeq" id="WP_058312123.1">
    <property type="nucleotide sequence ID" value="NZ_CYTW01000003.1"/>
</dbReference>
<dbReference type="AlphaFoldDB" id="A0A0P1ICY0"/>
<dbReference type="Proteomes" id="UP000051870">
    <property type="component" value="Unassembled WGS sequence"/>
</dbReference>
<evidence type="ECO:0000256" key="1">
    <source>
        <dbReference type="SAM" id="SignalP"/>
    </source>
</evidence>
<feature type="chain" id="PRO_5006065130" description="PepSY domain-containing protein" evidence="1">
    <location>
        <begin position="19"/>
        <end position="103"/>
    </location>
</feature>
<keyword evidence="1" id="KW-0732">Signal</keyword>
<reference evidence="3" key="1">
    <citation type="submission" date="2015-09" db="EMBL/GenBank/DDBJ databases">
        <authorList>
            <person name="Rodrigo-Torres Lidia"/>
            <person name="Arahal R.David."/>
        </authorList>
    </citation>
    <scope>NUCLEOTIDE SEQUENCE [LARGE SCALE GENOMIC DNA]</scope>
    <source>
        <strain evidence="3">CECT 7735</strain>
    </source>
</reference>
<evidence type="ECO:0000313" key="3">
    <source>
        <dbReference type="Proteomes" id="UP000051870"/>
    </source>
</evidence>
<protein>
    <recommendedName>
        <fullName evidence="4">PepSY domain-containing protein</fullName>
    </recommendedName>
</protein>
<proteinExistence type="predicted"/>
<evidence type="ECO:0000313" key="2">
    <source>
        <dbReference type="EMBL" id="CUK05912.1"/>
    </source>
</evidence>